<dbReference type="PANTHER" id="PTHR43701:SF2">
    <property type="entry name" value="MEMBRANE TRANSPORTER PROTEIN YJNA-RELATED"/>
    <property type="match status" value="1"/>
</dbReference>
<evidence type="ECO:0000256" key="1">
    <source>
        <dbReference type="ARBA" id="ARBA00004141"/>
    </source>
</evidence>
<proteinExistence type="inferred from homology"/>
<dbReference type="OrthoDB" id="3181470at2"/>
<dbReference type="STRING" id="445975.COLSTE_01900"/>
<comment type="similarity">
    <text evidence="2 6">Belongs to the 4-toluene sulfonate uptake permease (TSUP) (TC 2.A.102) family.</text>
</comment>
<sequence length="266" mass="27670">MTLVYIAVFAVCFFSSIIGAVCGIGGGVIIKPVLDALGAFPVSTINFLSGCTVLSMTAYSVLRSRISGASQIDFKTATPLAIGAAIGGLVGKDLFSLVEGLFDTPNTAGAVQAATLMVITIGTLVYTINKDKVATKRVSSAVACALIGLILGIMSSFLGIGGGPINLVVLYYFFSMETKEAAQNSLYIILFSQAASTIRSVLTMDLAQVSVALIIGMVVCGICGGIAGRSINKHIDSERVDKLFIGLMVVIICINIYNIAKYTGLV</sequence>
<dbReference type="GeneID" id="98003563"/>
<dbReference type="Proteomes" id="UP000003560">
    <property type="component" value="Unassembled WGS sequence"/>
</dbReference>
<keyword evidence="4 6" id="KW-1133">Transmembrane helix</keyword>
<dbReference type="GO" id="GO:0005886">
    <property type="term" value="C:plasma membrane"/>
    <property type="evidence" value="ECO:0007669"/>
    <property type="project" value="UniProtKB-SubCell"/>
</dbReference>
<evidence type="ECO:0000313" key="8">
    <source>
        <dbReference type="Proteomes" id="UP000003560"/>
    </source>
</evidence>
<feature type="transmembrane region" description="Helical" evidence="6">
    <location>
        <begin position="36"/>
        <end position="62"/>
    </location>
</feature>
<evidence type="ECO:0000256" key="2">
    <source>
        <dbReference type="ARBA" id="ARBA00009142"/>
    </source>
</evidence>
<evidence type="ECO:0000256" key="3">
    <source>
        <dbReference type="ARBA" id="ARBA00022692"/>
    </source>
</evidence>
<reference evidence="7 8" key="2">
    <citation type="submission" date="2008-10" db="EMBL/GenBank/DDBJ databases">
        <authorList>
            <person name="Fulton L."/>
            <person name="Clifton S."/>
            <person name="Fulton B."/>
            <person name="Xu J."/>
            <person name="Minx P."/>
            <person name="Pepin K.H."/>
            <person name="Johnson M."/>
            <person name="Thiruvilangam P."/>
            <person name="Bhonagiri V."/>
            <person name="Nash W.E."/>
            <person name="Mardis E.R."/>
            <person name="Wilson R.K."/>
        </authorList>
    </citation>
    <scope>NUCLEOTIDE SEQUENCE [LARGE SCALE GENOMIC DNA]</scope>
    <source>
        <strain evidence="7 8">DSM 13279</strain>
    </source>
</reference>
<comment type="caution">
    <text evidence="7">The sequence shown here is derived from an EMBL/GenBank/DDBJ whole genome shotgun (WGS) entry which is preliminary data.</text>
</comment>
<keyword evidence="5 6" id="KW-0472">Membrane</keyword>
<keyword evidence="3 6" id="KW-0812">Transmembrane</keyword>
<dbReference type="RefSeq" id="WP_006721533.1">
    <property type="nucleotide sequence ID" value="NZ_CP085935.1"/>
</dbReference>
<dbReference type="HOGENOM" id="CLU_045498_8_0_11"/>
<evidence type="ECO:0000256" key="4">
    <source>
        <dbReference type="ARBA" id="ARBA00022989"/>
    </source>
</evidence>
<gene>
    <name evidence="7" type="ORF">COLSTE_01900</name>
</gene>
<organism evidence="7 8">
    <name type="scientific">Collinsella stercoris DSM 13279</name>
    <dbReference type="NCBI Taxonomy" id="445975"/>
    <lineage>
        <taxon>Bacteria</taxon>
        <taxon>Bacillati</taxon>
        <taxon>Actinomycetota</taxon>
        <taxon>Coriobacteriia</taxon>
        <taxon>Coriobacteriales</taxon>
        <taxon>Coriobacteriaceae</taxon>
        <taxon>Collinsella</taxon>
    </lineage>
</organism>
<dbReference type="EMBL" id="ABXJ01000110">
    <property type="protein sequence ID" value="EEA89916.1"/>
    <property type="molecule type" value="Genomic_DNA"/>
</dbReference>
<feature type="transmembrane region" description="Helical" evidence="6">
    <location>
        <begin position="110"/>
        <end position="129"/>
    </location>
</feature>
<feature type="transmembrane region" description="Helical" evidence="6">
    <location>
        <begin position="7"/>
        <end position="30"/>
    </location>
</feature>
<dbReference type="eggNOG" id="COG0730">
    <property type="taxonomic scope" value="Bacteria"/>
</dbReference>
<protein>
    <recommendedName>
        <fullName evidence="6">Probable membrane transporter protein</fullName>
    </recommendedName>
</protein>
<name>B6GCS6_9ACTN</name>
<accession>B6GCS6</accession>
<keyword evidence="6" id="KW-1003">Cell membrane</keyword>
<comment type="subcellular location">
    <subcellularLocation>
        <location evidence="6">Cell membrane</location>
        <topology evidence="6">Multi-pass membrane protein</topology>
    </subcellularLocation>
    <subcellularLocation>
        <location evidence="1">Membrane</location>
        <topology evidence="1">Multi-pass membrane protein</topology>
    </subcellularLocation>
</comment>
<evidence type="ECO:0000313" key="7">
    <source>
        <dbReference type="EMBL" id="EEA89916.1"/>
    </source>
</evidence>
<reference evidence="7 8" key="1">
    <citation type="submission" date="2008-10" db="EMBL/GenBank/DDBJ databases">
        <title>Draft genome sequence of Collinsella stercoris (DSM 13279).</title>
        <authorList>
            <person name="Sudarsanam P."/>
            <person name="Ley R."/>
            <person name="Guruge J."/>
            <person name="Turnbaugh P.J."/>
            <person name="Mahowald M."/>
            <person name="Liep D."/>
            <person name="Gordon J."/>
        </authorList>
    </citation>
    <scope>NUCLEOTIDE SEQUENCE [LARGE SCALE GENOMIC DNA]</scope>
    <source>
        <strain evidence="7 8">DSM 13279</strain>
    </source>
</reference>
<dbReference type="InterPro" id="IPR051598">
    <property type="entry name" value="TSUP/Inactive_protease-like"/>
</dbReference>
<dbReference type="AlphaFoldDB" id="B6GCS6"/>
<feature type="transmembrane region" description="Helical" evidence="6">
    <location>
        <begin position="141"/>
        <end position="174"/>
    </location>
</feature>
<dbReference type="InterPro" id="IPR002781">
    <property type="entry name" value="TM_pro_TauE-like"/>
</dbReference>
<dbReference type="Pfam" id="PF01925">
    <property type="entry name" value="TauE"/>
    <property type="match status" value="1"/>
</dbReference>
<feature type="transmembrane region" description="Helical" evidence="6">
    <location>
        <begin position="209"/>
        <end position="231"/>
    </location>
</feature>
<evidence type="ECO:0000256" key="5">
    <source>
        <dbReference type="ARBA" id="ARBA00023136"/>
    </source>
</evidence>
<evidence type="ECO:0000256" key="6">
    <source>
        <dbReference type="RuleBase" id="RU363041"/>
    </source>
</evidence>
<feature type="transmembrane region" description="Helical" evidence="6">
    <location>
        <begin position="74"/>
        <end position="90"/>
    </location>
</feature>
<feature type="transmembrane region" description="Helical" evidence="6">
    <location>
        <begin position="243"/>
        <end position="260"/>
    </location>
</feature>
<keyword evidence="8" id="KW-1185">Reference proteome</keyword>
<dbReference type="PANTHER" id="PTHR43701">
    <property type="entry name" value="MEMBRANE TRANSPORTER PROTEIN MJ0441-RELATED"/>
    <property type="match status" value="1"/>
</dbReference>